<comment type="similarity">
    <text evidence="2 15">Belongs to the complex I subunit 4L family.</text>
</comment>
<accession>A0A8E7MJF7</accession>
<evidence type="ECO:0000256" key="8">
    <source>
        <dbReference type="ARBA" id="ARBA00022967"/>
    </source>
</evidence>
<evidence type="ECO:0000256" key="13">
    <source>
        <dbReference type="ARBA" id="ARBA00023128"/>
    </source>
</evidence>
<dbReference type="InterPro" id="IPR001133">
    <property type="entry name" value="NADH_UbQ_OxRdtase_chain4L/K"/>
</dbReference>
<evidence type="ECO:0000313" key="16">
    <source>
        <dbReference type="EMBL" id="QVX31179.1"/>
    </source>
</evidence>
<keyword evidence="10 15" id="KW-1133">Transmembrane helix</keyword>
<keyword evidence="15" id="KW-0999">Mitochondrion inner membrane</keyword>
<dbReference type="Pfam" id="PF00420">
    <property type="entry name" value="Oxidored_q2"/>
    <property type="match status" value="1"/>
</dbReference>
<evidence type="ECO:0000256" key="3">
    <source>
        <dbReference type="ARBA" id="ARBA00012944"/>
    </source>
</evidence>
<evidence type="ECO:0000256" key="12">
    <source>
        <dbReference type="ARBA" id="ARBA00023075"/>
    </source>
</evidence>
<keyword evidence="13 15" id="KW-0496">Mitochondrion</keyword>
<keyword evidence="14 15" id="KW-0472">Membrane</keyword>
<keyword evidence="12 15" id="KW-0830">Ubiquinone</keyword>
<dbReference type="GO" id="GO:0016651">
    <property type="term" value="F:oxidoreductase activity, acting on NAD(P)H"/>
    <property type="evidence" value="ECO:0007669"/>
    <property type="project" value="InterPro"/>
</dbReference>
<keyword evidence="5 15" id="KW-0813">Transport</keyword>
<evidence type="ECO:0000256" key="6">
    <source>
        <dbReference type="ARBA" id="ARBA00022660"/>
    </source>
</evidence>
<evidence type="ECO:0000256" key="1">
    <source>
        <dbReference type="ARBA" id="ARBA00004225"/>
    </source>
</evidence>
<keyword evidence="11 15" id="KW-0520">NAD</keyword>
<name>A0A8E7MJF7_9ANNE</name>
<sequence>MTQWPLSLLPFCVFITIMTFMIQQKHLLMMLLLLEMMILNLIILSTLSFMMNSNMDLFMILIMLTFGACEAGIGLACMVKMSRMFGNDNINSSSLLW</sequence>
<evidence type="ECO:0000256" key="9">
    <source>
        <dbReference type="ARBA" id="ARBA00022982"/>
    </source>
</evidence>
<feature type="transmembrane region" description="Helical" evidence="15">
    <location>
        <begin position="57"/>
        <end position="79"/>
    </location>
</feature>
<evidence type="ECO:0000256" key="14">
    <source>
        <dbReference type="ARBA" id="ARBA00023136"/>
    </source>
</evidence>
<gene>
    <name evidence="16" type="primary">ND4L</name>
</gene>
<evidence type="ECO:0000256" key="2">
    <source>
        <dbReference type="ARBA" id="ARBA00010519"/>
    </source>
</evidence>
<evidence type="ECO:0000256" key="4">
    <source>
        <dbReference type="ARBA" id="ARBA00016612"/>
    </source>
</evidence>
<evidence type="ECO:0000256" key="5">
    <source>
        <dbReference type="ARBA" id="ARBA00022448"/>
    </source>
</evidence>
<feature type="transmembrane region" description="Helical" evidence="15">
    <location>
        <begin position="29"/>
        <end position="51"/>
    </location>
</feature>
<dbReference type="PANTHER" id="PTHR11434:SF0">
    <property type="entry name" value="NADH-UBIQUINONE OXIDOREDUCTASE CHAIN 4L"/>
    <property type="match status" value="1"/>
</dbReference>
<comment type="function">
    <text evidence="15">Core subunit of the mitochondrial membrane respiratory chain NADH dehydrogenase (Complex I) which catalyzes electron transfer from NADH through the respiratory chain, using ubiquinone as an electron acceptor.</text>
</comment>
<keyword evidence="8 15" id="KW-1278">Translocase</keyword>
<comment type="catalytic activity">
    <reaction evidence="15">
        <text>a ubiquinone + NADH + 5 H(+)(in) = a ubiquinol + NAD(+) + 4 H(+)(out)</text>
        <dbReference type="Rhea" id="RHEA:29091"/>
        <dbReference type="Rhea" id="RHEA-COMP:9565"/>
        <dbReference type="Rhea" id="RHEA-COMP:9566"/>
        <dbReference type="ChEBI" id="CHEBI:15378"/>
        <dbReference type="ChEBI" id="CHEBI:16389"/>
        <dbReference type="ChEBI" id="CHEBI:17976"/>
        <dbReference type="ChEBI" id="CHEBI:57540"/>
        <dbReference type="ChEBI" id="CHEBI:57945"/>
        <dbReference type="EC" id="7.1.1.2"/>
    </reaction>
</comment>
<dbReference type="GO" id="GO:0008137">
    <property type="term" value="F:NADH dehydrogenase (ubiquinone) activity"/>
    <property type="evidence" value="ECO:0007669"/>
    <property type="project" value="UniProtKB-EC"/>
</dbReference>
<evidence type="ECO:0000256" key="15">
    <source>
        <dbReference type="RuleBase" id="RU004419"/>
    </source>
</evidence>
<dbReference type="PANTHER" id="PTHR11434">
    <property type="entry name" value="NADH-UBIQUINONE OXIDOREDUCTASE SUBUNIT ND4L"/>
    <property type="match status" value="1"/>
</dbReference>
<proteinExistence type="inferred from homology"/>
<evidence type="ECO:0000256" key="11">
    <source>
        <dbReference type="ARBA" id="ARBA00023027"/>
    </source>
</evidence>
<keyword evidence="9 15" id="KW-0249">Electron transport</keyword>
<dbReference type="GO" id="GO:0042773">
    <property type="term" value="P:ATP synthesis coupled electron transport"/>
    <property type="evidence" value="ECO:0007669"/>
    <property type="project" value="UniProtKB-UniRule"/>
</dbReference>
<dbReference type="GO" id="GO:0005743">
    <property type="term" value="C:mitochondrial inner membrane"/>
    <property type="evidence" value="ECO:0007669"/>
    <property type="project" value="UniProtKB-SubCell"/>
</dbReference>
<protein>
    <recommendedName>
        <fullName evidence="4 15">NADH-ubiquinone oxidoreductase chain 4L</fullName>
        <ecNumber evidence="3 15">7.1.1.2</ecNumber>
    </recommendedName>
</protein>
<dbReference type="EMBL" id="MW794260">
    <property type="protein sequence ID" value="QVX31179.1"/>
    <property type="molecule type" value="Genomic_DNA"/>
</dbReference>
<reference evidence="16" key="1">
    <citation type="journal article" date="2021" name="Sci. Rep.">
        <title>Morphological convergence and adaptation in cave and pelagic scale worms (Polynoidae, Annelida).</title>
        <authorList>
            <person name="Gonzalez B.C."/>
            <person name="Martinez A."/>
            <person name="Worsaae K."/>
            <person name="Osborn K.J."/>
        </authorList>
    </citation>
    <scope>NUCLEOTIDE SEQUENCE</scope>
</reference>
<dbReference type="AlphaFoldDB" id="A0A8E7MJF7"/>
<dbReference type="InterPro" id="IPR039428">
    <property type="entry name" value="NUOK/Mnh_C1-like"/>
</dbReference>
<evidence type="ECO:0000256" key="10">
    <source>
        <dbReference type="ARBA" id="ARBA00022989"/>
    </source>
</evidence>
<feature type="transmembrane region" description="Helical" evidence="15">
    <location>
        <begin position="6"/>
        <end position="22"/>
    </location>
</feature>
<keyword evidence="6 15" id="KW-0679">Respiratory chain</keyword>
<geneLocation type="mitochondrion" evidence="16"/>
<dbReference type="EC" id="7.1.1.2" evidence="3 15"/>
<dbReference type="GO" id="GO:0030964">
    <property type="term" value="C:NADH dehydrogenase complex"/>
    <property type="evidence" value="ECO:0007669"/>
    <property type="project" value="TreeGrafter"/>
</dbReference>
<keyword evidence="7 15" id="KW-0812">Transmembrane</keyword>
<comment type="subcellular location">
    <subcellularLocation>
        <location evidence="15">Mitochondrion inner membrane</location>
        <topology evidence="15">Multi-pass membrane protein</topology>
    </subcellularLocation>
    <subcellularLocation>
        <location evidence="1">Mitochondrion membrane</location>
        <topology evidence="1">Multi-pass membrane protein</topology>
    </subcellularLocation>
</comment>
<evidence type="ECO:0000256" key="7">
    <source>
        <dbReference type="ARBA" id="ARBA00022692"/>
    </source>
</evidence>
<organism evidence="16">
    <name type="scientific">Gesiella jameensis</name>
    <dbReference type="NCBI Taxonomy" id="1960709"/>
    <lineage>
        <taxon>Eukaryota</taxon>
        <taxon>Metazoa</taxon>
        <taxon>Spiralia</taxon>
        <taxon>Lophotrochozoa</taxon>
        <taxon>Annelida</taxon>
        <taxon>Polychaeta</taxon>
        <taxon>Errantia</taxon>
        <taxon>Phyllodocida</taxon>
        <taxon>Polynoidae</taxon>
        <taxon>Gesiella</taxon>
    </lineage>
</organism>